<gene>
    <name evidence="1" type="primary">cbg-1</name>
    <name evidence="1" type="ORF">Forpe1208_v014173</name>
</gene>
<evidence type="ECO:0000313" key="1">
    <source>
        <dbReference type="EMBL" id="KAG7406008.1"/>
    </source>
</evidence>
<proteinExistence type="predicted"/>
<dbReference type="EMBL" id="JAELUQ010000011">
    <property type="protein sequence ID" value="KAG7406008.1"/>
    <property type="molecule type" value="Genomic_DNA"/>
</dbReference>
<organism evidence="1 2">
    <name type="scientific">Fusarium oxysporum f. sp. rapae</name>
    <dbReference type="NCBI Taxonomy" id="485398"/>
    <lineage>
        <taxon>Eukaryota</taxon>
        <taxon>Fungi</taxon>
        <taxon>Dikarya</taxon>
        <taxon>Ascomycota</taxon>
        <taxon>Pezizomycotina</taxon>
        <taxon>Sordariomycetes</taxon>
        <taxon>Hypocreomycetidae</taxon>
        <taxon>Hypocreales</taxon>
        <taxon>Nectriaceae</taxon>
        <taxon>Fusarium</taxon>
        <taxon>Fusarium oxysporum species complex</taxon>
    </lineage>
</organism>
<evidence type="ECO:0000313" key="2">
    <source>
        <dbReference type="Proteomes" id="UP000694050"/>
    </source>
</evidence>
<reference evidence="1" key="1">
    <citation type="submission" date="2021-04" db="EMBL/GenBank/DDBJ databases">
        <title>First draft genome resource for Brassicaceae pathogens Fusarium oxysporum f. sp. raphani and Fusarium oxysporum f. sp. rapae.</title>
        <authorList>
            <person name="Asai S."/>
        </authorList>
    </citation>
    <scope>NUCLEOTIDE SEQUENCE</scope>
    <source>
        <strain evidence="1">Tf1208</strain>
    </source>
</reference>
<accession>A0A8J5TQF5</accession>
<comment type="caution">
    <text evidence="1">The sequence shown here is derived from an EMBL/GenBank/DDBJ whole genome shotgun (WGS) entry which is preliminary data.</text>
</comment>
<dbReference type="AlphaFoldDB" id="A0A8J5TQF5"/>
<dbReference type="Proteomes" id="UP000694050">
    <property type="component" value="Unassembled WGS sequence"/>
</dbReference>
<protein>
    <submittedName>
        <fullName evidence="1">Beta-glucosidase</fullName>
    </submittedName>
</protein>
<name>A0A8J5TQF5_FUSOX</name>
<sequence length="138" mass="15622">MNHCDQPFMVEHRLSSNLVYYDGLPPELTASERYSYRGRAILKPKTTGLHEFSLFLSELEREEVQDSGRIGFMENPGVLDKFFQDDIDMARGSDIAIIIVGKDHEWETETSDMVSMDLPGRSNEFISAVAVPRSTGFS</sequence>